<dbReference type="eggNOG" id="COG2814">
    <property type="taxonomic scope" value="Bacteria"/>
</dbReference>
<dbReference type="Pfam" id="PF07690">
    <property type="entry name" value="MFS_1"/>
    <property type="match status" value="1"/>
</dbReference>
<dbReference type="Gene3D" id="1.20.1250.20">
    <property type="entry name" value="MFS general substrate transporter like domains"/>
    <property type="match status" value="2"/>
</dbReference>
<keyword evidence="2" id="KW-0472">Membrane</keyword>
<feature type="transmembrane region" description="Helical" evidence="2">
    <location>
        <begin position="85"/>
        <end position="113"/>
    </location>
</feature>
<accession>D9TJQ8</accession>
<keyword evidence="2" id="KW-1133">Transmembrane helix</keyword>
<feature type="transmembrane region" description="Helical" evidence="2">
    <location>
        <begin position="369"/>
        <end position="388"/>
    </location>
</feature>
<proteinExistence type="predicted"/>
<dbReference type="RefSeq" id="WP_013290240.1">
    <property type="nucleotide sequence ID" value="NC_014392.1"/>
</dbReference>
<dbReference type="EMBL" id="CP002164">
    <property type="protein sequence ID" value="ADL42240.1"/>
    <property type="molecule type" value="Genomic_DNA"/>
</dbReference>
<dbReference type="InterPro" id="IPR011701">
    <property type="entry name" value="MFS"/>
</dbReference>
<reference evidence="3 4" key="1">
    <citation type="journal article" date="2010" name="J. Bacteriol.">
        <title>Complete genome sequence of the cellulolytic thermophile Caldicellulosiruptor obsidiansis OB47T.</title>
        <authorList>
            <person name="Elkins J.G."/>
            <person name="Lochner A."/>
            <person name="Hamilton-Brehm S.D."/>
            <person name="Davenport K.W."/>
            <person name="Podar M."/>
            <person name="Brown S.D."/>
            <person name="Land M.L."/>
            <person name="Hauser L.J."/>
            <person name="Klingeman D.M."/>
            <person name="Raman B."/>
            <person name="Goodwin L.A."/>
            <person name="Tapia R."/>
            <person name="Meincke L.J."/>
            <person name="Detter J.C."/>
            <person name="Bruce D.C."/>
            <person name="Han C.S."/>
            <person name="Palumbo A.V."/>
            <person name="Cottingham R.W."/>
            <person name="Keller M."/>
            <person name="Graham D.E."/>
        </authorList>
    </citation>
    <scope>NUCLEOTIDE SEQUENCE [LARGE SCALE GENOMIC DNA]</scope>
    <source>
        <strain evidence="4">ATCC BAA-2073 / strain OB47</strain>
    </source>
</reference>
<feature type="transmembrane region" description="Helical" evidence="2">
    <location>
        <begin position="277"/>
        <end position="295"/>
    </location>
</feature>
<feature type="transmembrane region" description="Helical" evidence="2">
    <location>
        <begin position="12"/>
        <end position="33"/>
    </location>
</feature>
<keyword evidence="2" id="KW-0812">Transmembrane</keyword>
<feature type="transmembrane region" description="Helical" evidence="2">
    <location>
        <begin position="173"/>
        <end position="192"/>
    </location>
</feature>
<evidence type="ECO:0000313" key="3">
    <source>
        <dbReference type="EMBL" id="ADL42240.1"/>
    </source>
</evidence>
<gene>
    <name evidence="3" type="ordered locus">COB47_0935</name>
</gene>
<dbReference type="STRING" id="608506.COB47_0935"/>
<comment type="subcellular location">
    <subcellularLocation>
        <location evidence="1">Cell membrane</location>
        <topology evidence="1">Multi-pass membrane protein</topology>
    </subcellularLocation>
</comment>
<feature type="transmembrane region" description="Helical" evidence="2">
    <location>
        <begin position="244"/>
        <end position="265"/>
    </location>
</feature>
<dbReference type="SUPFAM" id="SSF103473">
    <property type="entry name" value="MFS general substrate transporter"/>
    <property type="match status" value="1"/>
</dbReference>
<dbReference type="PANTHER" id="PTHR23526">
    <property type="entry name" value="INTEGRAL MEMBRANE TRANSPORT PROTEIN-RELATED"/>
    <property type="match status" value="1"/>
</dbReference>
<dbReference type="OrthoDB" id="9774288at2"/>
<sequence>MSQLNSKQGLKVVLSSLFLFILANAFMGIGGGINDTIFNNYIAATYKISPMARGVLEFPRETPGFLIIFLIGFLYFLGDLRVSIIATFLCSFSLIGLGFLAPSFLLLIVWTAIYNTGTHLNMVLTSSIGMELSKEDEYGKILGIIGSVATAASIIGYFIVMVGFKFLNFSFQAAYVIAAVMYLFAALFLVPIKLPKKTQHKGFKFVIKKDYWLYYVLSVFFGARKQIFITFAPWVLIKIFKQPVANFALVGIICSFLGIGFRNIIGRLIDRFGEKKILTFDAIVIFLICLGYAATENIKIKWLALGLAYGCYIIDNLMFATSMARSTYIKKIIKHPDDLTPTLSTGTSMDHAVSMSLPMLSGFLWNKFGYEYVFLLAAIFALGNLYFVRKIKIES</sequence>
<protein>
    <submittedName>
        <fullName evidence="3">Major facilitator superfamily MFS_1</fullName>
    </submittedName>
</protein>
<feature type="transmembrane region" description="Helical" evidence="2">
    <location>
        <begin position="62"/>
        <end position="78"/>
    </location>
</feature>
<evidence type="ECO:0000256" key="1">
    <source>
        <dbReference type="ARBA" id="ARBA00004651"/>
    </source>
</evidence>
<dbReference type="GO" id="GO:0005886">
    <property type="term" value="C:plasma membrane"/>
    <property type="evidence" value="ECO:0007669"/>
    <property type="project" value="UniProtKB-SubCell"/>
</dbReference>
<evidence type="ECO:0000313" key="4">
    <source>
        <dbReference type="Proteomes" id="UP000000347"/>
    </source>
</evidence>
<keyword evidence="4" id="KW-1185">Reference proteome</keyword>
<dbReference type="HOGENOM" id="CLU_057648_0_0_9"/>
<organism evidence="3 4">
    <name type="scientific">Caldicellulosiruptor obsidiansis (strain ATCC BAA-2073 / JCM 16842 / OB47)</name>
    <dbReference type="NCBI Taxonomy" id="608506"/>
    <lineage>
        <taxon>Bacteria</taxon>
        <taxon>Bacillati</taxon>
        <taxon>Bacillota</taxon>
        <taxon>Bacillota incertae sedis</taxon>
        <taxon>Caldicellulosiruptorales</taxon>
        <taxon>Caldicellulosiruptoraceae</taxon>
        <taxon>Caldicellulosiruptor</taxon>
    </lineage>
</organism>
<dbReference type="PANTHER" id="PTHR23526:SF2">
    <property type="entry name" value="MAJOR FACILITATOR SUPERFAMILY (MFS) PROFILE DOMAIN-CONTAINING PROTEIN"/>
    <property type="match status" value="1"/>
</dbReference>
<feature type="transmembrane region" description="Helical" evidence="2">
    <location>
        <begin position="302"/>
        <end position="320"/>
    </location>
</feature>
<dbReference type="GO" id="GO:0022857">
    <property type="term" value="F:transmembrane transporter activity"/>
    <property type="evidence" value="ECO:0007669"/>
    <property type="project" value="InterPro"/>
</dbReference>
<dbReference type="InterPro" id="IPR052528">
    <property type="entry name" value="Sugar_transport-like"/>
</dbReference>
<dbReference type="KEGG" id="cob:COB47_0935"/>
<feature type="transmembrane region" description="Helical" evidence="2">
    <location>
        <begin position="141"/>
        <end position="161"/>
    </location>
</feature>
<dbReference type="AlphaFoldDB" id="D9TJQ8"/>
<dbReference type="Proteomes" id="UP000000347">
    <property type="component" value="Chromosome"/>
</dbReference>
<feature type="transmembrane region" description="Helical" evidence="2">
    <location>
        <begin position="212"/>
        <end position="237"/>
    </location>
</feature>
<dbReference type="InterPro" id="IPR036259">
    <property type="entry name" value="MFS_trans_sf"/>
</dbReference>
<name>D9TJQ8_CALOO</name>
<evidence type="ECO:0000256" key="2">
    <source>
        <dbReference type="SAM" id="Phobius"/>
    </source>
</evidence>